<dbReference type="Gene3D" id="3.10.350.10">
    <property type="entry name" value="LysM domain"/>
    <property type="match status" value="1"/>
</dbReference>
<comment type="similarity">
    <text evidence="1">Belongs to the transglycosylase Slt family.</text>
</comment>
<dbReference type="Pfam" id="PF01476">
    <property type="entry name" value="LysM"/>
    <property type="match status" value="1"/>
</dbReference>
<protein>
    <submittedName>
        <fullName evidence="4">Lytic transglycosylase</fullName>
    </submittedName>
</protein>
<accession>A0A1D8D6J2</accession>
<dbReference type="InterPro" id="IPR000189">
    <property type="entry name" value="Transglyc_AS"/>
</dbReference>
<dbReference type="PROSITE" id="PS51782">
    <property type="entry name" value="LYSM"/>
    <property type="match status" value="1"/>
</dbReference>
<dbReference type="RefSeq" id="WP_069809659.1">
    <property type="nucleotide sequence ID" value="NZ_CP017305.1"/>
</dbReference>
<dbReference type="GO" id="GO:0008933">
    <property type="term" value="F:peptidoglycan lytic transglycosylase activity"/>
    <property type="evidence" value="ECO:0007669"/>
    <property type="project" value="InterPro"/>
</dbReference>
<evidence type="ECO:0000313" key="4">
    <source>
        <dbReference type="EMBL" id="AOS83778.1"/>
    </source>
</evidence>
<dbReference type="AlphaFoldDB" id="A0A1D8D6J2"/>
<dbReference type="Pfam" id="PF01464">
    <property type="entry name" value="SLT"/>
    <property type="match status" value="1"/>
</dbReference>
<dbReference type="SUPFAM" id="SSF53955">
    <property type="entry name" value="Lysozyme-like"/>
    <property type="match status" value="1"/>
</dbReference>
<feature type="domain" description="LysM" evidence="3">
    <location>
        <begin position="372"/>
        <end position="415"/>
    </location>
</feature>
<gene>
    <name evidence="4" type="ORF">BIU88_06200</name>
</gene>
<dbReference type="CDD" id="cd16894">
    <property type="entry name" value="MltD-like"/>
    <property type="match status" value="1"/>
</dbReference>
<dbReference type="InterPro" id="IPR018392">
    <property type="entry name" value="LysM"/>
</dbReference>
<feature type="region of interest" description="Disordered" evidence="2">
    <location>
        <begin position="425"/>
        <end position="472"/>
    </location>
</feature>
<dbReference type="PROSITE" id="PS00922">
    <property type="entry name" value="TRANSGLYCOSYLASE"/>
    <property type="match status" value="1"/>
</dbReference>
<dbReference type="PANTHER" id="PTHR37423:SF2">
    <property type="entry name" value="MEMBRANE-BOUND LYTIC MUREIN TRANSGLYCOSYLASE C"/>
    <property type="match status" value="1"/>
</dbReference>
<dbReference type="SMART" id="SM00257">
    <property type="entry name" value="LysM"/>
    <property type="match status" value="1"/>
</dbReference>
<sequence length="472" mass="53414">MQFVAISSVSFGEESDSTSNARASRVSEMLDSLVTTTYFQDERFSPAGKGGTYDYLPKEFIPQFSDSVYATRIADLARKSEFDLVYNEHVRGYIRVYAVDKRKFISKVLGLTHIYFPLFDESFRKYGIPPEMKNLAIVESALNPTAVSRAGARGLWQFMSGTGKMYGLHSSSFIEDRYDPNKATVAASEHLRDLHDMFGDWFLALAAYNAGPGAVQRAIRKAGGARDYWEIWPYLPQETRGYVPAFIAVTYVMNYYREHNIRPAQPGYLYSETGRVPVRDALTFEQLNEVLGVPMEDIRFLNPQYKAGLVPAPESRPNMIRLPKQYIQTFLQKEQNIYAYKPELVAEKVRLYTMVRDVERKDEVISSGRGRKSHVVRKGETISRVARKYGVSVSQIIDWNDLKSSRLKSGQKLVIFKAVSEYGSKKSSASKLKGKKNKLKAKAGKSSVKKKALKKNKGGKKSGKRGAKKQRN</sequence>
<dbReference type="SUPFAM" id="SSF54106">
    <property type="entry name" value="LysM domain"/>
    <property type="match status" value="1"/>
</dbReference>
<dbReference type="Gene3D" id="1.10.530.10">
    <property type="match status" value="1"/>
</dbReference>
<feature type="compositionally biased region" description="Basic residues" evidence="2">
    <location>
        <begin position="432"/>
        <end position="472"/>
    </location>
</feature>
<reference evidence="4" key="1">
    <citation type="submission" date="2016-09" db="EMBL/GenBank/DDBJ databases">
        <title>Genome sequence of Chlorobaculum limnaeum.</title>
        <authorList>
            <person name="Liu Z."/>
            <person name="Tank M."/>
            <person name="Bryant D.A."/>
        </authorList>
    </citation>
    <scope>NUCLEOTIDE SEQUENCE [LARGE SCALE GENOMIC DNA]</scope>
    <source>
        <strain evidence="4">DSM 1677</strain>
    </source>
</reference>
<dbReference type="STRING" id="274537.BIU88_06200"/>
<evidence type="ECO:0000256" key="2">
    <source>
        <dbReference type="SAM" id="MobiDB-lite"/>
    </source>
</evidence>
<dbReference type="GO" id="GO:0016020">
    <property type="term" value="C:membrane"/>
    <property type="evidence" value="ECO:0007669"/>
    <property type="project" value="InterPro"/>
</dbReference>
<dbReference type="EMBL" id="CP017305">
    <property type="protein sequence ID" value="AOS83778.1"/>
    <property type="molecule type" value="Genomic_DNA"/>
</dbReference>
<dbReference type="KEGG" id="clz:BIU88_06200"/>
<dbReference type="GO" id="GO:0000270">
    <property type="term" value="P:peptidoglycan metabolic process"/>
    <property type="evidence" value="ECO:0007669"/>
    <property type="project" value="InterPro"/>
</dbReference>
<organism evidence="4 5">
    <name type="scientific">Chlorobaculum limnaeum</name>
    <dbReference type="NCBI Taxonomy" id="274537"/>
    <lineage>
        <taxon>Bacteria</taxon>
        <taxon>Pseudomonadati</taxon>
        <taxon>Chlorobiota</taxon>
        <taxon>Chlorobiia</taxon>
        <taxon>Chlorobiales</taxon>
        <taxon>Chlorobiaceae</taxon>
        <taxon>Chlorobaculum</taxon>
    </lineage>
</organism>
<proteinExistence type="inferred from homology"/>
<dbReference type="InterPro" id="IPR023346">
    <property type="entry name" value="Lysozyme-like_dom_sf"/>
</dbReference>
<keyword evidence="5" id="KW-1185">Reference proteome</keyword>
<dbReference type="InterPro" id="IPR036779">
    <property type="entry name" value="LysM_dom_sf"/>
</dbReference>
<name>A0A1D8D6J2_CHLLM</name>
<dbReference type="InterPro" id="IPR008258">
    <property type="entry name" value="Transglycosylase_SLT_dom_1"/>
</dbReference>
<dbReference type="CDD" id="cd00118">
    <property type="entry name" value="LysM"/>
    <property type="match status" value="1"/>
</dbReference>
<evidence type="ECO:0000313" key="5">
    <source>
        <dbReference type="Proteomes" id="UP000095185"/>
    </source>
</evidence>
<evidence type="ECO:0000256" key="1">
    <source>
        <dbReference type="ARBA" id="ARBA00007734"/>
    </source>
</evidence>
<evidence type="ECO:0000259" key="3">
    <source>
        <dbReference type="PROSITE" id="PS51782"/>
    </source>
</evidence>
<dbReference type="PANTHER" id="PTHR37423">
    <property type="entry name" value="SOLUBLE LYTIC MUREIN TRANSGLYCOSYLASE-RELATED"/>
    <property type="match status" value="1"/>
</dbReference>
<dbReference type="Proteomes" id="UP000095185">
    <property type="component" value="Chromosome"/>
</dbReference>